<proteinExistence type="predicted"/>
<dbReference type="Gene3D" id="3.30.360.10">
    <property type="entry name" value="Dihydrodipicolinate Reductase, domain 2"/>
    <property type="match status" value="1"/>
</dbReference>
<dbReference type="SUPFAM" id="SSF55347">
    <property type="entry name" value="Glyceraldehyde-3-phosphate dehydrogenase-like, C-terminal domain"/>
    <property type="match status" value="1"/>
</dbReference>
<evidence type="ECO:0000256" key="1">
    <source>
        <dbReference type="ARBA" id="ARBA00023027"/>
    </source>
</evidence>
<feature type="domain" description="GFO/IDH/MocA-like oxidoreductase" evidence="3">
    <location>
        <begin position="143"/>
        <end position="264"/>
    </location>
</feature>
<dbReference type="AlphaFoldDB" id="A0A7Z0D1Z8"/>
<name>A0A7Z0D1Z8_9MICO</name>
<dbReference type="Pfam" id="PF22725">
    <property type="entry name" value="GFO_IDH_MocA_C3"/>
    <property type="match status" value="1"/>
</dbReference>
<dbReference type="PANTHER" id="PTHR43377:SF1">
    <property type="entry name" value="BILIVERDIN REDUCTASE A"/>
    <property type="match status" value="1"/>
</dbReference>
<dbReference type="EMBL" id="JACBZP010000001">
    <property type="protein sequence ID" value="NYI67317.1"/>
    <property type="molecule type" value="Genomic_DNA"/>
</dbReference>
<dbReference type="GO" id="GO:0000166">
    <property type="term" value="F:nucleotide binding"/>
    <property type="evidence" value="ECO:0007669"/>
    <property type="project" value="InterPro"/>
</dbReference>
<keyword evidence="1" id="KW-0520">NAD</keyword>
<evidence type="ECO:0000313" key="4">
    <source>
        <dbReference type="EMBL" id="NYI67317.1"/>
    </source>
</evidence>
<gene>
    <name evidence="4" type="ORF">BJY26_001623</name>
</gene>
<dbReference type="RefSeq" id="WP_179427195.1">
    <property type="nucleotide sequence ID" value="NZ_JACBZP010000001.1"/>
</dbReference>
<organism evidence="4 5">
    <name type="scientific">Spelaeicoccus albus</name>
    <dbReference type="NCBI Taxonomy" id="1280376"/>
    <lineage>
        <taxon>Bacteria</taxon>
        <taxon>Bacillati</taxon>
        <taxon>Actinomycetota</taxon>
        <taxon>Actinomycetes</taxon>
        <taxon>Micrococcales</taxon>
        <taxon>Brevibacteriaceae</taxon>
        <taxon>Spelaeicoccus</taxon>
    </lineage>
</organism>
<reference evidence="4 5" key="1">
    <citation type="submission" date="2020-07" db="EMBL/GenBank/DDBJ databases">
        <title>Sequencing the genomes of 1000 actinobacteria strains.</title>
        <authorList>
            <person name="Klenk H.-P."/>
        </authorList>
    </citation>
    <scope>NUCLEOTIDE SEQUENCE [LARGE SCALE GENOMIC DNA]</scope>
    <source>
        <strain evidence="4 5">DSM 26341</strain>
    </source>
</reference>
<protein>
    <submittedName>
        <fullName evidence="4">Putative dehydrogenase</fullName>
    </submittedName>
</protein>
<evidence type="ECO:0000259" key="3">
    <source>
        <dbReference type="Pfam" id="PF22725"/>
    </source>
</evidence>
<evidence type="ECO:0000313" key="5">
    <source>
        <dbReference type="Proteomes" id="UP000539111"/>
    </source>
</evidence>
<dbReference type="InterPro" id="IPR000683">
    <property type="entry name" value="Gfo/Idh/MocA-like_OxRdtase_N"/>
</dbReference>
<dbReference type="SUPFAM" id="SSF51735">
    <property type="entry name" value="NAD(P)-binding Rossmann-fold domains"/>
    <property type="match status" value="1"/>
</dbReference>
<dbReference type="Pfam" id="PF01408">
    <property type="entry name" value="GFO_IDH_MocA"/>
    <property type="match status" value="1"/>
</dbReference>
<dbReference type="InterPro" id="IPR036291">
    <property type="entry name" value="NAD(P)-bd_dom_sf"/>
</dbReference>
<evidence type="ECO:0000259" key="2">
    <source>
        <dbReference type="Pfam" id="PF01408"/>
    </source>
</evidence>
<feature type="domain" description="Gfo/Idh/MocA-like oxidoreductase N-terminal" evidence="2">
    <location>
        <begin position="49"/>
        <end position="133"/>
    </location>
</feature>
<dbReference type="InterPro" id="IPR051450">
    <property type="entry name" value="Gfo/Idh/MocA_Oxidoreductases"/>
</dbReference>
<dbReference type="Proteomes" id="UP000539111">
    <property type="component" value="Unassembled WGS sequence"/>
</dbReference>
<accession>A0A7Z0D1Z8</accession>
<dbReference type="PANTHER" id="PTHR43377">
    <property type="entry name" value="BILIVERDIN REDUCTASE A"/>
    <property type="match status" value="1"/>
</dbReference>
<comment type="caution">
    <text evidence="4">The sequence shown here is derived from an EMBL/GenBank/DDBJ whole genome shotgun (WGS) entry which is preliminary data.</text>
</comment>
<sequence length="342" mass="36143">MTGIPNTKIGIMSFAHHHAAGYAAVLREMTGVEVRAADPSTDEADAAGGEKRGRELAADLGIDYAETYGELLAWKPDGVIIATENSRHLDAIRLAAGAGAQILCEKPLATTVHDARAAREICNGAGVNLMVAFPVRFNPDFSDLRSAVDAGRLGDIVAVSGTNNGRIPIDTRRWFIDKELAGGGAIIDHTVHIADLVDALFGLAPVRVHAVANHLFGEHEVETGGVVTIDYEDGLIATIDCSWSRPRHYPTWGGLTMHVTGTGGLAALDAFAARVEGFTESGRRPVWLPFGTDVNSLMLAEFVSAVREGRVAEPGFGSGIRTTQIVEAAYLSVQSGQPVAVA</sequence>
<dbReference type="Gene3D" id="3.40.50.720">
    <property type="entry name" value="NAD(P)-binding Rossmann-like Domain"/>
    <property type="match status" value="1"/>
</dbReference>
<keyword evidence="5" id="KW-1185">Reference proteome</keyword>
<dbReference type="InterPro" id="IPR055170">
    <property type="entry name" value="GFO_IDH_MocA-like_dom"/>
</dbReference>